<evidence type="ECO:0000313" key="2">
    <source>
        <dbReference type="Proteomes" id="UP001501436"/>
    </source>
</evidence>
<evidence type="ECO:0000313" key="1">
    <source>
        <dbReference type="EMBL" id="GAA4931224.1"/>
    </source>
</evidence>
<proteinExistence type="predicted"/>
<protein>
    <submittedName>
        <fullName evidence="1">Uncharacterized protein</fullName>
    </submittedName>
</protein>
<reference evidence="2" key="1">
    <citation type="journal article" date="2019" name="Int. J. Syst. Evol. Microbiol.">
        <title>The Global Catalogue of Microorganisms (GCM) 10K type strain sequencing project: providing services to taxonomists for standard genome sequencing and annotation.</title>
        <authorList>
            <consortium name="The Broad Institute Genomics Platform"/>
            <consortium name="The Broad Institute Genome Sequencing Center for Infectious Disease"/>
            <person name="Wu L."/>
            <person name="Ma J."/>
        </authorList>
    </citation>
    <scope>NUCLEOTIDE SEQUENCE [LARGE SCALE GENOMIC DNA]</scope>
    <source>
        <strain evidence="2">JCM 18283</strain>
    </source>
</reference>
<dbReference type="EMBL" id="BAABJI010000004">
    <property type="protein sequence ID" value="GAA4931224.1"/>
    <property type="molecule type" value="Genomic_DNA"/>
</dbReference>
<organism evidence="1 2">
    <name type="scientific">Mucilaginibacter defluvii</name>
    <dbReference type="NCBI Taxonomy" id="1196019"/>
    <lineage>
        <taxon>Bacteria</taxon>
        <taxon>Pseudomonadati</taxon>
        <taxon>Bacteroidota</taxon>
        <taxon>Sphingobacteriia</taxon>
        <taxon>Sphingobacteriales</taxon>
        <taxon>Sphingobacteriaceae</taxon>
        <taxon>Mucilaginibacter</taxon>
    </lineage>
</organism>
<dbReference type="PROSITE" id="PS51257">
    <property type="entry name" value="PROKAR_LIPOPROTEIN"/>
    <property type="match status" value="1"/>
</dbReference>
<dbReference type="Proteomes" id="UP001501436">
    <property type="component" value="Unassembled WGS sequence"/>
</dbReference>
<accession>A0ABP9GAX6</accession>
<keyword evidence="2" id="KW-1185">Reference proteome</keyword>
<sequence length="333" mass="37872">MKPLLLKLSHTVVALLIIAAVTQSCKHQAPGFFKNEKITADDRQHFHELNADLIKAMRVDDKQTLENMLSKELLDDPATKRDIELVANRLKVDTSYSVLNEYYVVNKYNDRDTILADNNGINAYDLIYPAFAEEMYMAFLIPAKGANKEMITIMYANYDYGWRLCKIDVGPYTINNKTAPQLYSYAKNSYAKGQVVEALNTLALTMICLHPSQVWQYTFEQPMAEIYATVGADANKQYPFPYTIKGVATKPQIFGVFNKTTPEGSFPQICYQSKIDLKDTTALKAENLAIRKALPSIMPGVDQNKAYVYYSAYNERPSVKKQVKFFEMAHKLK</sequence>
<name>A0ABP9GAX6_9SPHI</name>
<gene>
    <name evidence="1" type="ORF">GCM10023313_40180</name>
</gene>
<dbReference type="RefSeq" id="WP_345334326.1">
    <property type="nucleotide sequence ID" value="NZ_BAABJI010000004.1"/>
</dbReference>
<comment type="caution">
    <text evidence="1">The sequence shown here is derived from an EMBL/GenBank/DDBJ whole genome shotgun (WGS) entry which is preliminary data.</text>
</comment>